<reference evidence="2 3" key="1">
    <citation type="submission" date="2023-07" db="EMBL/GenBank/DDBJ databases">
        <title>Sequencing the genomes of 1000 actinobacteria strains.</title>
        <authorList>
            <person name="Klenk H.-P."/>
        </authorList>
    </citation>
    <scope>NUCLEOTIDE SEQUENCE [LARGE SCALE GENOMIC DNA]</scope>
    <source>
        <strain evidence="2 3">DSM 19426</strain>
    </source>
</reference>
<evidence type="ECO:0000313" key="2">
    <source>
        <dbReference type="EMBL" id="MDR7362350.1"/>
    </source>
</evidence>
<gene>
    <name evidence="2" type="ORF">J2S63_001903</name>
</gene>
<dbReference type="Proteomes" id="UP001183648">
    <property type="component" value="Unassembled WGS sequence"/>
</dbReference>
<evidence type="ECO:0000256" key="1">
    <source>
        <dbReference type="SAM" id="MobiDB-lite"/>
    </source>
</evidence>
<keyword evidence="3" id="KW-1185">Reference proteome</keyword>
<dbReference type="EMBL" id="JAVDYG010000001">
    <property type="protein sequence ID" value="MDR7362350.1"/>
    <property type="molecule type" value="Genomic_DNA"/>
</dbReference>
<dbReference type="RefSeq" id="WP_344116895.1">
    <property type="nucleotide sequence ID" value="NZ_BAAAPS010000008.1"/>
</dbReference>
<name>A0ABU2BUP7_9ACTN</name>
<protein>
    <submittedName>
        <fullName evidence="2">Uncharacterized protein</fullName>
    </submittedName>
</protein>
<feature type="compositionally biased region" description="Basic residues" evidence="1">
    <location>
        <begin position="82"/>
        <end position="92"/>
    </location>
</feature>
<comment type="caution">
    <text evidence="2">The sequence shown here is derived from an EMBL/GenBank/DDBJ whole genome shotgun (WGS) entry which is preliminary data.</text>
</comment>
<evidence type="ECO:0000313" key="3">
    <source>
        <dbReference type="Proteomes" id="UP001183648"/>
    </source>
</evidence>
<proteinExistence type="predicted"/>
<sequence length="92" mass="9623">MHHVATPVPREPGHLGEVVDHPGREDQAAAPGRATVGQVHPEAAVLADHRGDLTADDPAAVRPDLGAGTGQQLARRDTAAHPRSRRGRPKTG</sequence>
<feature type="compositionally biased region" description="Basic and acidic residues" evidence="1">
    <location>
        <begin position="11"/>
        <end position="27"/>
    </location>
</feature>
<organism evidence="2 3">
    <name type="scientific">Nocardioides marmoribigeumensis</name>
    <dbReference type="NCBI Taxonomy" id="433649"/>
    <lineage>
        <taxon>Bacteria</taxon>
        <taxon>Bacillati</taxon>
        <taxon>Actinomycetota</taxon>
        <taxon>Actinomycetes</taxon>
        <taxon>Propionibacteriales</taxon>
        <taxon>Nocardioidaceae</taxon>
        <taxon>Nocardioides</taxon>
    </lineage>
</organism>
<accession>A0ABU2BUP7</accession>
<feature type="region of interest" description="Disordered" evidence="1">
    <location>
        <begin position="1"/>
        <end position="92"/>
    </location>
</feature>